<evidence type="ECO:0000313" key="3">
    <source>
        <dbReference type="Proteomes" id="UP000006038"/>
    </source>
</evidence>
<accession>J3L9U7</accession>
<dbReference type="EnsemblPlants" id="OB02G14140.1">
    <property type="protein sequence ID" value="OB02G14140.1"/>
    <property type="gene ID" value="OB02G14140"/>
</dbReference>
<dbReference type="AlphaFoldDB" id="J3L9U7"/>
<evidence type="ECO:0000313" key="2">
    <source>
        <dbReference type="EnsemblPlants" id="OB02G14140.1"/>
    </source>
</evidence>
<proteinExistence type="predicted"/>
<dbReference type="Proteomes" id="UP000006038">
    <property type="component" value="Unassembled WGS sequence"/>
</dbReference>
<protein>
    <submittedName>
        <fullName evidence="2">Uncharacterized protein</fullName>
    </submittedName>
</protein>
<keyword evidence="1" id="KW-1133">Transmembrane helix</keyword>
<sequence length="139" mass="15433">FVRSFSFACRAKAGNHGGLVRRALSSKAGGSSVRGDLPAVLSHVREGGSGCVQKDPYPLSEAATKLNALLDEIKRKKLDTVPWVMVIKTIVNFEIVRREIHFRNIRRSWGITAVILAGYFGGYAMEEEKNRKRTQAMVN</sequence>
<evidence type="ECO:0000256" key="1">
    <source>
        <dbReference type="SAM" id="Phobius"/>
    </source>
</evidence>
<organism evidence="2">
    <name type="scientific">Oryza brachyantha</name>
    <name type="common">malo sina</name>
    <dbReference type="NCBI Taxonomy" id="4533"/>
    <lineage>
        <taxon>Eukaryota</taxon>
        <taxon>Viridiplantae</taxon>
        <taxon>Streptophyta</taxon>
        <taxon>Embryophyta</taxon>
        <taxon>Tracheophyta</taxon>
        <taxon>Spermatophyta</taxon>
        <taxon>Magnoliopsida</taxon>
        <taxon>Liliopsida</taxon>
        <taxon>Poales</taxon>
        <taxon>Poaceae</taxon>
        <taxon>BOP clade</taxon>
        <taxon>Oryzoideae</taxon>
        <taxon>Oryzeae</taxon>
        <taxon>Oryzinae</taxon>
        <taxon>Oryza</taxon>
    </lineage>
</organism>
<keyword evidence="1" id="KW-0812">Transmembrane</keyword>
<reference evidence="2" key="1">
    <citation type="submission" date="2013-04" db="UniProtKB">
        <authorList>
            <consortium name="EnsemblPlants"/>
        </authorList>
    </citation>
    <scope>IDENTIFICATION</scope>
</reference>
<keyword evidence="1" id="KW-0472">Membrane</keyword>
<keyword evidence="3" id="KW-1185">Reference proteome</keyword>
<dbReference type="Gramene" id="OB02G14140.1">
    <property type="protein sequence ID" value="OB02G14140.1"/>
    <property type="gene ID" value="OB02G14140"/>
</dbReference>
<dbReference type="HOGENOM" id="CLU_153611_0_0_1"/>
<dbReference type="OMA" id="IVWREVH"/>
<name>J3L9U7_ORYBR</name>
<feature type="transmembrane region" description="Helical" evidence="1">
    <location>
        <begin position="107"/>
        <end position="125"/>
    </location>
</feature>